<reference evidence="8 9" key="1">
    <citation type="submission" date="2010-11" db="EMBL/GenBank/DDBJ databases">
        <title>The complete genome of Thermotoga thermarum DSM 5069.</title>
        <authorList>
            <consortium name="US DOE Joint Genome Institute (JGI-PGF)"/>
            <person name="Lucas S."/>
            <person name="Copeland A."/>
            <person name="Lapidus A."/>
            <person name="Bruce D."/>
            <person name="Goodwin L."/>
            <person name="Pitluck S."/>
            <person name="Kyrpides N."/>
            <person name="Mavromatis K."/>
            <person name="Ivanova N."/>
            <person name="Zeytun A."/>
            <person name="Brettin T."/>
            <person name="Detter J.C."/>
            <person name="Tapia R."/>
            <person name="Han C."/>
            <person name="Land M."/>
            <person name="Hauser L."/>
            <person name="Markowitz V."/>
            <person name="Cheng J.-F."/>
            <person name="Hugenholtz P."/>
            <person name="Woyke T."/>
            <person name="Wu D."/>
            <person name="Spring S."/>
            <person name="Schroeder M."/>
            <person name="Brambilla E."/>
            <person name="Klenk H.-P."/>
            <person name="Eisen J.A."/>
        </authorList>
    </citation>
    <scope>NUCLEOTIDE SEQUENCE [LARGE SCALE GENOMIC DNA]</scope>
    <source>
        <strain evidence="8 9">DSM 5069</strain>
    </source>
</reference>
<keyword evidence="9" id="KW-1185">Reference proteome</keyword>
<evidence type="ECO:0000256" key="5">
    <source>
        <dbReference type="ARBA" id="ARBA00022842"/>
    </source>
</evidence>
<comment type="cofactor">
    <cofactor evidence="2">
        <name>Mg(2+)</name>
        <dbReference type="ChEBI" id="CHEBI:18420"/>
    </cofactor>
</comment>
<dbReference type="GO" id="GO:0010945">
    <property type="term" value="F:coenzyme A diphosphatase activity"/>
    <property type="evidence" value="ECO:0007669"/>
    <property type="project" value="InterPro"/>
</dbReference>
<dbReference type="HOGENOM" id="CLU_040940_5_2_0"/>
<dbReference type="PANTHER" id="PTHR12992">
    <property type="entry name" value="NUDIX HYDROLASE"/>
    <property type="match status" value="1"/>
</dbReference>
<dbReference type="EMBL" id="CP002351">
    <property type="protein sequence ID" value="AEH50355.1"/>
    <property type="molecule type" value="Genomic_DNA"/>
</dbReference>
<evidence type="ECO:0000256" key="3">
    <source>
        <dbReference type="ARBA" id="ARBA00022723"/>
    </source>
</evidence>
<dbReference type="Pfam" id="PF00293">
    <property type="entry name" value="NUDIX"/>
    <property type="match status" value="1"/>
</dbReference>
<feature type="domain" description="Nudix hydrolase" evidence="7">
    <location>
        <begin position="5"/>
        <end position="141"/>
    </location>
</feature>
<dbReference type="SUPFAM" id="SSF55811">
    <property type="entry name" value="Nudix"/>
    <property type="match status" value="1"/>
</dbReference>
<dbReference type="InterPro" id="IPR015797">
    <property type="entry name" value="NUDIX_hydrolase-like_dom_sf"/>
</dbReference>
<dbReference type="AlphaFoldDB" id="F7YV56"/>
<name>F7YV56_9THEM</name>
<evidence type="ECO:0000256" key="4">
    <source>
        <dbReference type="ARBA" id="ARBA00022801"/>
    </source>
</evidence>
<keyword evidence="6" id="KW-0464">Manganese</keyword>
<dbReference type="GO" id="GO:0046872">
    <property type="term" value="F:metal ion binding"/>
    <property type="evidence" value="ECO:0007669"/>
    <property type="project" value="UniProtKB-KW"/>
</dbReference>
<evidence type="ECO:0000313" key="9">
    <source>
        <dbReference type="Proteomes" id="UP000006804"/>
    </source>
</evidence>
<dbReference type="InterPro" id="IPR045121">
    <property type="entry name" value="CoAse"/>
</dbReference>
<comment type="cofactor">
    <cofactor evidence="1">
        <name>Mn(2+)</name>
        <dbReference type="ChEBI" id="CHEBI:29035"/>
    </cofactor>
</comment>
<dbReference type="PROSITE" id="PS00893">
    <property type="entry name" value="NUDIX_BOX"/>
    <property type="match status" value="1"/>
</dbReference>
<accession>F7YV56</accession>
<dbReference type="PROSITE" id="PS51462">
    <property type="entry name" value="NUDIX"/>
    <property type="match status" value="1"/>
</dbReference>
<dbReference type="STRING" id="688269.Theth_0256"/>
<dbReference type="Proteomes" id="UP000006804">
    <property type="component" value="Chromosome"/>
</dbReference>
<dbReference type="KEGG" id="tta:Theth_0256"/>
<dbReference type="PANTHER" id="PTHR12992:SF11">
    <property type="entry name" value="MITOCHONDRIAL COENZYME A DIPHOSPHATASE NUDT8"/>
    <property type="match status" value="1"/>
</dbReference>
<evidence type="ECO:0000256" key="2">
    <source>
        <dbReference type="ARBA" id="ARBA00001946"/>
    </source>
</evidence>
<keyword evidence="3" id="KW-0479">Metal-binding</keyword>
<protein>
    <submittedName>
        <fullName evidence="8">NUDIX hydrolase</fullName>
    </submittedName>
</protein>
<evidence type="ECO:0000259" key="7">
    <source>
        <dbReference type="PROSITE" id="PS51462"/>
    </source>
</evidence>
<keyword evidence="4 8" id="KW-0378">Hydrolase</keyword>
<sequence length="171" mass="19772">MNKMRKNLAAVCVPLIYIQKEPHIVFVKRSRKLKRHPGQIGFPGGFVEKEESAEKAALRELKEEIGVPPNYVEVLAKLKIVTTTTTNIKIEPFLVLVKTRIFNLNKREVDEIYFVSFQLFEQIEPEQVTLSKNRSTIRYRLPGLVIWGATARIIKNSLEDIKKVLKEVKEK</sequence>
<evidence type="ECO:0000256" key="6">
    <source>
        <dbReference type="ARBA" id="ARBA00023211"/>
    </source>
</evidence>
<dbReference type="CDD" id="cd03426">
    <property type="entry name" value="NUDIX_CoAse_Nudt7"/>
    <property type="match status" value="1"/>
</dbReference>
<dbReference type="InterPro" id="IPR020084">
    <property type="entry name" value="NUDIX_hydrolase_CS"/>
</dbReference>
<dbReference type="eggNOG" id="COG0494">
    <property type="taxonomic scope" value="Bacteria"/>
</dbReference>
<dbReference type="InterPro" id="IPR000086">
    <property type="entry name" value="NUDIX_hydrolase_dom"/>
</dbReference>
<evidence type="ECO:0000256" key="1">
    <source>
        <dbReference type="ARBA" id="ARBA00001936"/>
    </source>
</evidence>
<gene>
    <name evidence="8" type="ORF">Theth_0256</name>
</gene>
<evidence type="ECO:0000313" key="8">
    <source>
        <dbReference type="EMBL" id="AEH50355.1"/>
    </source>
</evidence>
<organism evidence="8 9">
    <name type="scientific">Pseudothermotoga thermarum DSM 5069</name>
    <dbReference type="NCBI Taxonomy" id="688269"/>
    <lineage>
        <taxon>Bacteria</taxon>
        <taxon>Thermotogati</taxon>
        <taxon>Thermotogota</taxon>
        <taxon>Thermotogae</taxon>
        <taxon>Thermotogales</taxon>
        <taxon>Thermotogaceae</taxon>
        <taxon>Pseudothermotoga</taxon>
    </lineage>
</organism>
<dbReference type="PATRIC" id="fig|688269.3.peg.266"/>
<keyword evidence="5" id="KW-0460">Magnesium</keyword>
<dbReference type="Gene3D" id="3.90.79.10">
    <property type="entry name" value="Nucleoside Triphosphate Pyrophosphohydrolase"/>
    <property type="match status" value="1"/>
</dbReference>
<proteinExistence type="predicted"/>